<protein>
    <submittedName>
        <fullName evidence="5">Ribosomal protein S3</fullName>
    </submittedName>
</protein>
<dbReference type="Gene3D" id="3.30.1140.32">
    <property type="entry name" value="Ribosomal protein S3, C-terminal domain"/>
    <property type="match status" value="1"/>
</dbReference>
<dbReference type="GO" id="GO:0006412">
    <property type="term" value="P:translation"/>
    <property type="evidence" value="ECO:0007669"/>
    <property type="project" value="InterPro"/>
</dbReference>
<keyword evidence="3" id="KW-0687">Ribonucleoprotein</keyword>
<dbReference type="InterPro" id="IPR036419">
    <property type="entry name" value="Ribosomal_S3_C_sf"/>
</dbReference>
<dbReference type="InterPro" id="IPR001351">
    <property type="entry name" value="Ribosomal_uS3_C"/>
</dbReference>
<geneLocation type="mitochondrion" evidence="5"/>
<evidence type="ECO:0000256" key="1">
    <source>
        <dbReference type="ARBA" id="ARBA00010761"/>
    </source>
</evidence>
<dbReference type="GeneID" id="36957403"/>
<proteinExistence type="inferred from homology"/>
<dbReference type="GO" id="GO:0005840">
    <property type="term" value="C:ribosome"/>
    <property type="evidence" value="ECO:0007669"/>
    <property type="project" value="UniProtKB-KW"/>
</dbReference>
<evidence type="ECO:0000313" key="5">
    <source>
        <dbReference type="EMBL" id="AWQ64107.1"/>
    </source>
</evidence>
<dbReference type="RefSeq" id="YP_009495460.1">
    <property type="nucleotide sequence ID" value="NC_037987.1"/>
</dbReference>
<keyword evidence="5" id="KW-0496">Mitochondrion</keyword>
<evidence type="ECO:0000256" key="2">
    <source>
        <dbReference type="ARBA" id="ARBA00022980"/>
    </source>
</evidence>
<name>A0A2U9GI00_9STRA</name>
<keyword evidence="2 5" id="KW-0689">Ribosomal protein</keyword>
<organism evidence="5">
    <name type="scientific">Eunotia naegelii</name>
    <dbReference type="NCBI Taxonomy" id="1458866"/>
    <lineage>
        <taxon>Eukaryota</taxon>
        <taxon>Sar</taxon>
        <taxon>Stramenopiles</taxon>
        <taxon>Ochrophyta</taxon>
        <taxon>Bacillariophyta</taxon>
        <taxon>Bacillariophyceae</taxon>
        <taxon>Eunotiophycidae</taxon>
        <taxon>Eunotiales</taxon>
        <taxon>Eunotiaceae</taxon>
        <taxon>Eunotia</taxon>
    </lineage>
</organism>
<evidence type="ECO:0000256" key="3">
    <source>
        <dbReference type="ARBA" id="ARBA00023274"/>
    </source>
</evidence>
<dbReference type="AlphaFoldDB" id="A0A2U9GI00"/>
<evidence type="ECO:0000259" key="4">
    <source>
        <dbReference type="Pfam" id="PF00189"/>
    </source>
</evidence>
<sequence>MGQKISPDIFRIEKLNNNWKSKYTENKKKEISAFFFKSLEIKNFIKRFSRFHGLAFHNCKIALSNTSLHLFVSYYTTKHSNTIINKNEIKNEQYNIASDNTISDKSKKKTSIIIKTLVKTYCQCFKTTQNLKLKKLLKKKQTETYKKTKFYNKLRSFKKKMSLKYLKIKKKRLNRNHRIKKKKYLTYSHKFPFFRKQHYFTTKLIKKKIKSGQLRPAYLKRKDESFNININKNKKALKDNAFTEHFLDTLGNFIGKKYSIFLTLKQLKVKSLKNFYSKKNIKFIKEKFNLKLYKYKKNEFFELAKRIVFISIKKKNSAQLLANFISSQLNRLKKQQFFFLKCIKHILKLLLENIIMSTKLHGIKIIVKGRLNKARRANQRTFKLSIGKISLQHIDSNINHAKATSYTSNGTFGTEVWINYLKKT</sequence>
<dbReference type="Pfam" id="PF00189">
    <property type="entry name" value="Ribosomal_S3_C"/>
    <property type="match status" value="1"/>
</dbReference>
<accession>A0A2U9GI00</accession>
<dbReference type="GO" id="GO:1990904">
    <property type="term" value="C:ribonucleoprotein complex"/>
    <property type="evidence" value="ECO:0007669"/>
    <property type="project" value="UniProtKB-KW"/>
</dbReference>
<dbReference type="EMBL" id="MG271846">
    <property type="protein sequence ID" value="AWQ64107.1"/>
    <property type="molecule type" value="Genomic_DNA"/>
</dbReference>
<reference evidence="5" key="1">
    <citation type="journal article" date="2018" name="Genome Biol. Evol.">
        <title>Recurrent loss, horizontal transfer, and the obscure origins of mitochondrial introns in diatoms (Bacillariophyta).</title>
        <authorList>
            <person name="Guillory W.X."/>
            <person name="Onyshchenko A."/>
            <person name="Ruck E.C."/>
            <person name="Parks M."/>
            <person name="Nakov T."/>
            <person name="Wickett N.J."/>
            <person name="Alverson A.J."/>
        </authorList>
    </citation>
    <scope>NUCLEOTIDE SEQUENCE</scope>
    <source>
        <strain evidence="5">UTEX FD354</strain>
    </source>
</reference>
<gene>
    <name evidence="5" type="primary">rps3</name>
</gene>
<comment type="similarity">
    <text evidence="1">Belongs to the universal ribosomal protein uS3 family.</text>
</comment>
<dbReference type="GO" id="GO:0003735">
    <property type="term" value="F:structural constituent of ribosome"/>
    <property type="evidence" value="ECO:0007669"/>
    <property type="project" value="InterPro"/>
</dbReference>
<feature type="domain" description="Small ribosomal subunit protein uS3 C-terminal" evidence="4">
    <location>
        <begin position="355"/>
        <end position="418"/>
    </location>
</feature>
<dbReference type="SUPFAM" id="SSF54821">
    <property type="entry name" value="Ribosomal protein S3 C-terminal domain"/>
    <property type="match status" value="1"/>
</dbReference>